<dbReference type="Gene3D" id="1.10.630.10">
    <property type="entry name" value="Cytochrome P450"/>
    <property type="match status" value="1"/>
</dbReference>
<dbReference type="PANTHER" id="PTHR24296">
    <property type="entry name" value="CYTOCHROME P450"/>
    <property type="match status" value="1"/>
</dbReference>
<proteinExistence type="inferred from homology"/>
<evidence type="ECO:0000256" key="2">
    <source>
        <dbReference type="ARBA" id="ARBA00022723"/>
    </source>
</evidence>
<evidence type="ECO:0000256" key="5">
    <source>
        <dbReference type="PIRSR" id="PIRSR602401-1"/>
    </source>
</evidence>
<dbReference type="GO" id="GO:0020037">
    <property type="term" value="F:heme binding"/>
    <property type="evidence" value="ECO:0007669"/>
    <property type="project" value="InterPro"/>
</dbReference>
<keyword evidence="2 5" id="KW-0479">Metal-binding</keyword>
<organism evidence="6 7">
    <name type="scientific">Triangularia setosa</name>
    <dbReference type="NCBI Taxonomy" id="2587417"/>
    <lineage>
        <taxon>Eukaryota</taxon>
        <taxon>Fungi</taxon>
        <taxon>Dikarya</taxon>
        <taxon>Ascomycota</taxon>
        <taxon>Pezizomycotina</taxon>
        <taxon>Sordariomycetes</taxon>
        <taxon>Sordariomycetidae</taxon>
        <taxon>Sordariales</taxon>
        <taxon>Podosporaceae</taxon>
        <taxon>Triangularia</taxon>
    </lineage>
</organism>
<reference evidence="6" key="1">
    <citation type="journal article" date="2023" name="Mol. Phylogenet. Evol.">
        <title>Genome-scale phylogeny and comparative genomics of the fungal order Sordariales.</title>
        <authorList>
            <person name="Hensen N."/>
            <person name="Bonometti L."/>
            <person name="Westerberg I."/>
            <person name="Brannstrom I.O."/>
            <person name="Guillou S."/>
            <person name="Cros-Aarteil S."/>
            <person name="Calhoun S."/>
            <person name="Haridas S."/>
            <person name="Kuo A."/>
            <person name="Mondo S."/>
            <person name="Pangilinan J."/>
            <person name="Riley R."/>
            <person name="LaButti K."/>
            <person name="Andreopoulos B."/>
            <person name="Lipzen A."/>
            <person name="Chen C."/>
            <person name="Yan M."/>
            <person name="Daum C."/>
            <person name="Ng V."/>
            <person name="Clum A."/>
            <person name="Steindorff A."/>
            <person name="Ohm R.A."/>
            <person name="Martin F."/>
            <person name="Silar P."/>
            <person name="Natvig D.O."/>
            <person name="Lalanne C."/>
            <person name="Gautier V."/>
            <person name="Ament-Velasquez S.L."/>
            <person name="Kruys A."/>
            <person name="Hutchinson M.I."/>
            <person name="Powell A.J."/>
            <person name="Barry K."/>
            <person name="Miller A.N."/>
            <person name="Grigoriev I.V."/>
            <person name="Debuchy R."/>
            <person name="Gladieux P."/>
            <person name="Hiltunen Thoren M."/>
            <person name="Johannesson H."/>
        </authorList>
    </citation>
    <scope>NUCLEOTIDE SEQUENCE</scope>
    <source>
        <strain evidence="6">CBS 892.96</strain>
    </source>
</reference>
<evidence type="ECO:0000256" key="1">
    <source>
        <dbReference type="ARBA" id="ARBA00010617"/>
    </source>
</evidence>
<keyword evidence="5" id="KW-0349">Heme</keyword>
<keyword evidence="7" id="KW-1185">Reference proteome</keyword>
<dbReference type="EMBL" id="MU866281">
    <property type="protein sequence ID" value="KAK4174453.1"/>
    <property type="molecule type" value="Genomic_DNA"/>
</dbReference>
<keyword evidence="4 5" id="KW-0408">Iron</keyword>
<dbReference type="GO" id="GO:0016705">
    <property type="term" value="F:oxidoreductase activity, acting on paired donors, with incorporation or reduction of molecular oxygen"/>
    <property type="evidence" value="ECO:0007669"/>
    <property type="project" value="InterPro"/>
</dbReference>
<dbReference type="Proteomes" id="UP001302321">
    <property type="component" value="Unassembled WGS sequence"/>
</dbReference>
<dbReference type="Pfam" id="PF00067">
    <property type="entry name" value="p450"/>
    <property type="match status" value="1"/>
</dbReference>
<evidence type="ECO:0000313" key="7">
    <source>
        <dbReference type="Proteomes" id="UP001302321"/>
    </source>
</evidence>
<dbReference type="PRINTS" id="PR00385">
    <property type="entry name" value="P450"/>
</dbReference>
<comment type="cofactor">
    <cofactor evidence="5">
        <name>heme</name>
        <dbReference type="ChEBI" id="CHEBI:30413"/>
    </cofactor>
</comment>
<dbReference type="InterPro" id="IPR036396">
    <property type="entry name" value="Cyt_P450_sf"/>
</dbReference>
<comment type="similarity">
    <text evidence="1">Belongs to the cytochrome P450 family.</text>
</comment>
<dbReference type="AlphaFoldDB" id="A0AAN6W311"/>
<evidence type="ECO:0000256" key="4">
    <source>
        <dbReference type="ARBA" id="ARBA00023004"/>
    </source>
</evidence>
<sequence>MGLVLGSAHYLLAVVVFALLVRRAIIGKKAIRRNGEPLRNPPNTLPLVGNGIQFLQPRWSLFSWFDRCQRQFGYETLAITVPTLPPGVLIHDPQNLDYVFKHEGLFTKGNFVKNRSWDLFGNGIINADGDFWKLQRKAGLSFLNTANLRVLTDVALPQYLSESIKELQSAKPDQVVDLQDIFHEITTKLMGKMAYNMEMHFSSPFSSSFDHASGCTAQRFQNPLYPLTELFFGHKFRKSVSTVKKFGLEIVSRAVEDQNGPRDDAKTTSSSSSDKLDQISGSLIQFLLSAIPDSPSTVADAALTYLSAGRDTTGQALTWTFYLLLSHPSVLAKIRAEVDSVLAQHTPALGPDDPIPSTIFTPTTTPYSLAVFYESLRLYPPIPFEIRQCQADCTLPDGTLLPKDSVLVWCLWAMQRSKLTWGEDADEFKPERFLDMQTGKIIHKNAAEFPVFYGGARACLGRKMAEGIAVQVVPVVGWLFDFEGAWDRGKGRERRSGSSLTLPMEGGLPVFVRRRRRGRGEVVN</sequence>
<dbReference type="PRINTS" id="PR00463">
    <property type="entry name" value="EP450I"/>
</dbReference>
<evidence type="ECO:0000256" key="3">
    <source>
        <dbReference type="ARBA" id="ARBA00023002"/>
    </source>
</evidence>
<feature type="binding site" description="axial binding residue" evidence="5">
    <location>
        <position position="459"/>
    </location>
    <ligand>
        <name>heme</name>
        <dbReference type="ChEBI" id="CHEBI:30413"/>
    </ligand>
    <ligandPart>
        <name>Fe</name>
        <dbReference type="ChEBI" id="CHEBI:18248"/>
    </ligandPart>
</feature>
<name>A0AAN6W311_9PEZI</name>
<dbReference type="SUPFAM" id="SSF48264">
    <property type="entry name" value="Cytochrome P450"/>
    <property type="match status" value="1"/>
</dbReference>
<dbReference type="InterPro" id="IPR002401">
    <property type="entry name" value="Cyt_P450_E_grp-I"/>
</dbReference>
<dbReference type="GO" id="GO:0005506">
    <property type="term" value="F:iron ion binding"/>
    <property type="evidence" value="ECO:0007669"/>
    <property type="project" value="InterPro"/>
</dbReference>
<reference evidence="6" key="2">
    <citation type="submission" date="2023-05" db="EMBL/GenBank/DDBJ databases">
        <authorList>
            <consortium name="Lawrence Berkeley National Laboratory"/>
            <person name="Steindorff A."/>
            <person name="Hensen N."/>
            <person name="Bonometti L."/>
            <person name="Westerberg I."/>
            <person name="Brannstrom I.O."/>
            <person name="Guillou S."/>
            <person name="Cros-Aarteil S."/>
            <person name="Calhoun S."/>
            <person name="Haridas S."/>
            <person name="Kuo A."/>
            <person name="Mondo S."/>
            <person name="Pangilinan J."/>
            <person name="Riley R."/>
            <person name="Labutti K."/>
            <person name="Andreopoulos B."/>
            <person name="Lipzen A."/>
            <person name="Chen C."/>
            <person name="Yanf M."/>
            <person name="Daum C."/>
            <person name="Ng V."/>
            <person name="Clum A."/>
            <person name="Ohm R."/>
            <person name="Martin F."/>
            <person name="Silar P."/>
            <person name="Natvig D."/>
            <person name="Lalanne C."/>
            <person name="Gautier V."/>
            <person name="Ament-Velasquez S.L."/>
            <person name="Kruys A."/>
            <person name="Hutchinson M.I."/>
            <person name="Powell A.J."/>
            <person name="Barry K."/>
            <person name="Miller A.N."/>
            <person name="Grigoriev I.V."/>
            <person name="Debuchy R."/>
            <person name="Gladieux P."/>
            <person name="Thoren M.H."/>
            <person name="Johannesson H."/>
        </authorList>
    </citation>
    <scope>NUCLEOTIDE SEQUENCE</scope>
    <source>
        <strain evidence="6">CBS 892.96</strain>
    </source>
</reference>
<dbReference type="InterPro" id="IPR001128">
    <property type="entry name" value="Cyt_P450"/>
</dbReference>
<protein>
    <submittedName>
        <fullName evidence="6">Cytochrome P450 E-class, group I</fullName>
    </submittedName>
</protein>
<evidence type="ECO:0000313" key="6">
    <source>
        <dbReference type="EMBL" id="KAK4174453.1"/>
    </source>
</evidence>
<accession>A0AAN6W311</accession>
<comment type="caution">
    <text evidence="6">The sequence shown here is derived from an EMBL/GenBank/DDBJ whole genome shotgun (WGS) entry which is preliminary data.</text>
</comment>
<keyword evidence="3" id="KW-0560">Oxidoreductase</keyword>
<gene>
    <name evidence="6" type="ORF">QBC36DRAFT_302828</name>
</gene>
<dbReference type="GO" id="GO:0004497">
    <property type="term" value="F:monooxygenase activity"/>
    <property type="evidence" value="ECO:0007669"/>
    <property type="project" value="InterPro"/>
</dbReference>